<reference evidence="1 2" key="1">
    <citation type="submission" date="2016-01" db="EMBL/GenBank/DDBJ databases">
        <authorList>
            <person name="Regsiter A."/>
            <person name="william w."/>
        </authorList>
    </citation>
    <scope>NUCLEOTIDE SEQUENCE [LARGE SCALE GENOMIC DNA]</scope>
    <source>
        <strain evidence="1 2">CFBP 5494</strain>
    </source>
</reference>
<dbReference type="AlphaFoldDB" id="A0A9W5B6Z0"/>
<keyword evidence="2" id="KW-1185">Reference proteome</keyword>
<protein>
    <submittedName>
        <fullName evidence="1">Uncharacterized protein</fullName>
    </submittedName>
</protein>
<dbReference type="EMBL" id="FBVY01000041">
    <property type="protein sequence ID" value="CUX01699.1"/>
    <property type="molecule type" value="Genomic_DNA"/>
</dbReference>
<gene>
    <name evidence="1" type="ORF">AGR2A_pa30006</name>
</gene>
<accession>A0A9W5B6Z0</accession>
<proteinExistence type="predicted"/>
<organism evidence="1 2">
    <name type="scientific">Agrobacterium genomosp. 2 str. CFBP 5494</name>
    <dbReference type="NCBI Taxonomy" id="1183436"/>
    <lineage>
        <taxon>Bacteria</taxon>
        <taxon>Pseudomonadati</taxon>
        <taxon>Pseudomonadota</taxon>
        <taxon>Alphaproteobacteria</taxon>
        <taxon>Hyphomicrobiales</taxon>
        <taxon>Rhizobiaceae</taxon>
        <taxon>Rhizobium/Agrobacterium group</taxon>
        <taxon>Agrobacterium</taxon>
        <taxon>Agrobacterium tumefaciens complex</taxon>
    </lineage>
</organism>
<sequence>MAKQLIISDDFDQLRVAVSKMINPD</sequence>
<name>A0A9W5B6Z0_9HYPH</name>
<comment type="caution">
    <text evidence="1">The sequence shown here is derived from an EMBL/GenBank/DDBJ whole genome shotgun (WGS) entry which is preliminary data.</text>
</comment>
<dbReference type="Proteomes" id="UP000191933">
    <property type="component" value="Unassembled WGS sequence"/>
</dbReference>
<evidence type="ECO:0000313" key="2">
    <source>
        <dbReference type="Proteomes" id="UP000191933"/>
    </source>
</evidence>
<evidence type="ECO:0000313" key="1">
    <source>
        <dbReference type="EMBL" id="CUX01699.1"/>
    </source>
</evidence>